<dbReference type="AlphaFoldDB" id="A0A0D7BKC2"/>
<protein>
    <recommendedName>
        <fullName evidence="4">Splicing arginine serine-rich 12</fullName>
    </recommendedName>
</protein>
<evidence type="ECO:0000313" key="3">
    <source>
        <dbReference type="Proteomes" id="UP000054007"/>
    </source>
</evidence>
<proteinExistence type="predicted"/>
<feature type="compositionally biased region" description="Basic and acidic residues" evidence="1">
    <location>
        <begin position="150"/>
        <end position="164"/>
    </location>
</feature>
<evidence type="ECO:0000256" key="1">
    <source>
        <dbReference type="SAM" id="MobiDB-lite"/>
    </source>
</evidence>
<reference evidence="2 3" key="1">
    <citation type="journal article" date="2015" name="Fungal Genet. Biol.">
        <title>Evolution of novel wood decay mechanisms in Agaricales revealed by the genome sequences of Fistulina hepatica and Cylindrobasidium torrendii.</title>
        <authorList>
            <person name="Floudas D."/>
            <person name="Held B.W."/>
            <person name="Riley R."/>
            <person name="Nagy L.G."/>
            <person name="Koehler G."/>
            <person name="Ransdell A.S."/>
            <person name="Younus H."/>
            <person name="Chow J."/>
            <person name="Chiniquy J."/>
            <person name="Lipzen A."/>
            <person name="Tritt A."/>
            <person name="Sun H."/>
            <person name="Haridas S."/>
            <person name="LaButti K."/>
            <person name="Ohm R.A."/>
            <person name="Kues U."/>
            <person name="Blanchette R.A."/>
            <person name="Grigoriev I.V."/>
            <person name="Minto R.E."/>
            <person name="Hibbett D.S."/>
        </authorList>
    </citation>
    <scope>NUCLEOTIDE SEQUENCE [LARGE SCALE GENOMIC DNA]</scope>
    <source>
        <strain evidence="2 3">FP15055 ss-10</strain>
    </source>
</reference>
<feature type="compositionally biased region" description="Basic and acidic residues" evidence="1">
    <location>
        <begin position="171"/>
        <end position="212"/>
    </location>
</feature>
<feature type="region of interest" description="Disordered" evidence="1">
    <location>
        <begin position="101"/>
        <end position="223"/>
    </location>
</feature>
<feature type="region of interest" description="Disordered" evidence="1">
    <location>
        <begin position="1"/>
        <end position="32"/>
    </location>
</feature>
<sequence length="280" mass="32470">MAPRSRSRSVSPGRPHKRRRERSPSSDSDLLPYGARTIAEDDYFQKIDEFRIWLRNEKDKYFDELSGEKSRHYFRKFVKAWNRGKLSKKLYAGVDSSAVPTSYKWSFSGETSNDKSSSSRSRRDSARDEDRPRHSRVKGPTLPSASDLTLAREADADFRDEERKYQRKKDRKEAKERVEDMVGPKEVGREGMMEKKRAIRESNKAFGERGDDGLEADESTLMGGNDSFQAQLAKRDSAKKRFQQSMDEKDVALRERAIQLRDRESATLSMFQQMAKERFG</sequence>
<feature type="compositionally biased region" description="Basic and acidic residues" evidence="1">
    <location>
        <begin position="121"/>
        <end position="132"/>
    </location>
</feature>
<dbReference type="EMBL" id="KN880460">
    <property type="protein sequence ID" value="KIY70993.1"/>
    <property type="molecule type" value="Genomic_DNA"/>
</dbReference>
<organism evidence="2 3">
    <name type="scientific">Cylindrobasidium torrendii FP15055 ss-10</name>
    <dbReference type="NCBI Taxonomy" id="1314674"/>
    <lineage>
        <taxon>Eukaryota</taxon>
        <taxon>Fungi</taxon>
        <taxon>Dikarya</taxon>
        <taxon>Basidiomycota</taxon>
        <taxon>Agaricomycotina</taxon>
        <taxon>Agaricomycetes</taxon>
        <taxon>Agaricomycetidae</taxon>
        <taxon>Agaricales</taxon>
        <taxon>Marasmiineae</taxon>
        <taxon>Physalacriaceae</taxon>
        <taxon>Cylindrobasidium</taxon>
    </lineage>
</organism>
<dbReference type="Proteomes" id="UP000054007">
    <property type="component" value="Unassembled WGS sequence"/>
</dbReference>
<feature type="compositionally biased region" description="Low complexity" evidence="1">
    <location>
        <begin position="1"/>
        <end position="13"/>
    </location>
</feature>
<dbReference type="PANTHER" id="PTHR34117:SF1">
    <property type="entry name" value="STYLE CELL-CYCLE INHIBITOR 1"/>
    <property type="match status" value="1"/>
</dbReference>
<dbReference type="InterPro" id="IPR044688">
    <property type="entry name" value="SCI-1-like"/>
</dbReference>
<dbReference type="OrthoDB" id="2139939at2759"/>
<feature type="compositionally biased region" description="Polar residues" evidence="1">
    <location>
        <begin position="101"/>
        <end position="111"/>
    </location>
</feature>
<evidence type="ECO:0008006" key="4">
    <source>
        <dbReference type="Google" id="ProtNLM"/>
    </source>
</evidence>
<gene>
    <name evidence="2" type="ORF">CYLTODRAFT_435459</name>
</gene>
<accession>A0A0D7BKC2</accession>
<evidence type="ECO:0000313" key="2">
    <source>
        <dbReference type="EMBL" id="KIY70993.1"/>
    </source>
</evidence>
<dbReference type="PANTHER" id="PTHR34117">
    <property type="entry name" value="STYLE CELL-CYCLE INHIBITOR 1"/>
    <property type="match status" value="1"/>
</dbReference>
<name>A0A0D7BKC2_9AGAR</name>
<dbReference type="STRING" id="1314674.A0A0D7BKC2"/>
<keyword evidence="3" id="KW-1185">Reference proteome</keyword>